<dbReference type="InterPro" id="IPR044925">
    <property type="entry name" value="His-Me_finger_sf"/>
</dbReference>
<dbReference type="GO" id="GO:0003676">
    <property type="term" value="F:nucleic acid binding"/>
    <property type="evidence" value="ECO:0007669"/>
    <property type="project" value="InterPro"/>
</dbReference>
<feature type="region of interest" description="Disordered" evidence="3">
    <location>
        <begin position="296"/>
        <end position="331"/>
    </location>
</feature>
<dbReference type="AlphaFoldDB" id="A0A7W9SNN3"/>
<comment type="caution">
    <text evidence="6">The sequence shown here is derived from an EMBL/GenBank/DDBJ whole genome shotgun (WGS) entry which is preliminary data.</text>
</comment>
<dbReference type="InterPro" id="IPR040255">
    <property type="entry name" value="Non-specific_endonuclease"/>
</dbReference>
<feature type="binding site" evidence="2">
    <location>
        <position position="181"/>
    </location>
    <ligand>
        <name>Mg(2+)</name>
        <dbReference type="ChEBI" id="CHEBI:18420"/>
        <note>catalytic</note>
    </ligand>
</feature>
<dbReference type="GO" id="GO:0016787">
    <property type="term" value="F:hydrolase activity"/>
    <property type="evidence" value="ECO:0007669"/>
    <property type="project" value="InterPro"/>
</dbReference>
<proteinExistence type="predicted"/>
<keyword evidence="6" id="KW-0540">Nuclease</keyword>
<dbReference type="PANTHER" id="PTHR13966">
    <property type="entry name" value="ENDONUCLEASE RELATED"/>
    <property type="match status" value="1"/>
</dbReference>
<dbReference type="GO" id="GO:0046872">
    <property type="term" value="F:metal ion binding"/>
    <property type="evidence" value="ECO:0007669"/>
    <property type="project" value="UniProtKB-KW"/>
</dbReference>
<sequence>MPLLGVLGGLLAGCPKPAAPPTQPMRPPVTITDSRPANSQPGGFLKTPPRSGGTSAGKTSATGDPLALFGNPDDATESPRNQDHFLMARPQMTLSYNNTLRFPNWVAWHLKASDIGDTERSNFIPDPDLPSGFEAITTRDYSGSGFDRGHNCPSKDRTATAEDNQVVFYMTNITPQYHEMNAGPWEGLETYCRKLAQDGNELYILCGHGFDKGNEHSQTIGKDGIAVPDFGWKIVLVLPEKGSLDANTRVIAVKMENSKTISGSWDRFITTVEELEQATGLRFFKGLPDDIAQALKQKRDQGASSFNSDESGFRKSKRRSSGGSFGAGGRR</sequence>
<evidence type="ECO:0000259" key="5">
    <source>
        <dbReference type="SMART" id="SM00892"/>
    </source>
</evidence>
<feature type="compositionally biased region" description="Pro residues" evidence="3">
    <location>
        <begin position="17"/>
        <end position="27"/>
    </location>
</feature>
<dbReference type="Proteomes" id="UP000520814">
    <property type="component" value="Unassembled WGS sequence"/>
</dbReference>
<evidence type="ECO:0000256" key="2">
    <source>
        <dbReference type="PIRSR" id="PIRSR640255-2"/>
    </source>
</evidence>
<evidence type="ECO:0000256" key="1">
    <source>
        <dbReference type="PIRSR" id="PIRSR640255-1"/>
    </source>
</evidence>
<protein>
    <submittedName>
        <fullName evidence="6">Endonuclease G</fullName>
    </submittedName>
</protein>
<keyword evidence="6" id="KW-0378">Hydrolase</keyword>
<dbReference type="Gene3D" id="3.40.570.10">
    <property type="entry name" value="Extracellular Endonuclease, subunit A"/>
    <property type="match status" value="1"/>
</dbReference>
<dbReference type="SMART" id="SM00892">
    <property type="entry name" value="Endonuclease_NS"/>
    <property type="match status" value="1"/>
</dbReference>
<dbReference type="GO" id="GO:0004519">
    <property type="term" value="F:endonuclease activity"/>
    <property type="evidence" value="ECO:0007669"/>
    <property type="project" value="UniProtKB-KW"/>
</dbReference>
<gene>
    <name evidence="6" type="ORF">HNQ39_001422</name>
</gene>
<keyword evidence="2" id="KW-0479">Metal-binding</keyword>
<feature type="region of interest" description="Disordered" evidence="3">
    <location>
        <begin position="15"/>
        <end position="80"/>
    </location>
</feature>
<feature type="active site" description="Proton acceptor" evidence="1">
    <location>
        <position position="150"/>
    </location>
</feature>
<dbReference type="Pfam" id="PF01223">
    <property type="entry name" value="Endonuclease_NS"/>
    <property type="match status" value="1"/>
</dbReference>
<evidence type="ECO:0000256" key="3">
    <source>
        <dbReference type="SAM" id="MobiDB-lite"/>
    </source>
</evidence>
<name>A0A7W9SNN3_ARMRO</name>
<dbReference type="SMART" id="SM00477">
    <property type="entry name" value="NUC"/>
    <property type="match status" value="1"/>
</dbReference>
<feature type="compositionally biased region" description="Polar residues" evidence="3">
    <location>
        <begin position="31"/>
        <end position="41"/>
    </location>
</feature>
<evidence type="ECO:0000313" key="7">
    <source>
        <dbReference type="Proteomes" id="UP000520814"/>
    </source>
</evidence>
<feature type="domain" description="DNA/RNA non-specific endonuclease/pyrophosphatase/phosphodiesterase" evidence="5">
    <location>
        <begin position="88"/>
        <end position="290"/>
    </location>
</feature>
<evidence type="ECO:0000259" key="4">
    <source>
        <dbReference type="SMART" id="SM00477"/>
    </source>
</evidence>
<evidence type="ECO:0000313" key="6">
    <source>
        <dbReference type="EMBL" id="MBB6049660.1"/>
    </source>
</evidence>
<keyword evidence="7" id="KW-1185">Reference proteome</keyword>
<dbReference type="InterPro" id="IPR001604">
    <property type="entry name" value="Endo_G_ENPP1-like_dom"/>
</dbReference>
<dbReference type="EMBL" id="JACHGW010000001">
    <property type="protein sequence ID" value="MBB6049660.1"/>
    <property type="molecule type" value="Genomic_DNA"/>
</dbReference>
<dbReference type="InterPro" id="IPR044929">
    <property type="entry name" value="DNA/RNA_non-sp_Endonuclease_sf"/>
</dbReference>
<keyword evidence="6" id="KW-0255">Endonuclease</keyword>
<organism evidence="6 7">
    <name type="scientific">Armatimonas rosea</name>
    <dbReference type="NCBI Taxonomy" id="685828"/>
    <lineage>
        <taxon>Bacteria</taxon>
        <taxon>Bacillati</taxon>
        <taxon>Armatimonadota</taxon>
        <taxon>Armatimonadia</taxon>
        <taxon>Armatimonadales</taxon>
        <taxon>Armatimonadaceae</taxon>
        <taxon>Armatimonas</taxon>
    </lineage>
</organism>
<accession>A0A7W9SNN3</accession>
<dbReference type="CDD" id="cd00091">
    <property type="entry name" value="NUC"/>
    <property type="match status" value="1"/>
</dbReference>
<dbReference type="InterPro" id="IPR020821">
    <property type="entry name" value="ENPP1-3/EXOG-like_nuc-like"/>
</dbReference>
<dbReference type="SUPFAM" id="SSF54060">
    <property type="entry name" value="His-Me finger endonucleases"/>
    <property type="match status" value="1"/>
</dbReference>
<dbReference type="RefSeq" id="WP_184193256.1">
    <property type="nucleotide sequence ID" value="NZ_JACHGW010000001.1"/>
</dbReference>
<dbReference type="PANTHER" id="PTHR13966:SF5">
    <property type="entry name" value="ENDONUCLEASE G, MITOCHONDRIAL"/>
    <property type="match status" value="1"/>
</dbReference>
<feature type="compositionally biased region" description="Low complexity" evidence="3">
    <location>
        <begin position="51"/>
        <end position="63"/>
    </location>
</feature>
<feature type="domain" description="ENPP1-3/EXOG-like endonuclease/phosphodiesterase" evidence="4">
    <location>
        <begin position="89"/>
        <end position="290"/>
    </location>
</feature>
<reference evidence="6 7" key="1">
    <citation type="submission" date="2020-08" db="EMBL/GenBank/DDBJ databases">
        <title>Genomic Encyclopedia of Type Strains, Phase IV (KMG-IV): sequencing the most valuable type-strain genomes for metagenomic binning, comparative biology and taxonomic classification.</title>
        <authorList>
            <person name="Goeker M."/>
        </authorList>
    </citation>
    <scope>NUCLEOTIDE SEQUENCE [LARGE SCALE GENOMIC DNA]</scope>
    <source>
        <strain evidence="6 7">DSM 23562</strain>
    </source>
</reference>